<sequence>MQPNPPFDLAEPIQARDATILARLVRQASDIGFDVVDIAGLLDEIEETARGQLSTLEDAHGAANQIIAANSSVQQVISDVSAVSETAQAEVQGSVADLRKAGERTRNIAEWVRQIEDRMAAVEDTLANVQKNNSEIGTIAKQINILAINAKIEAARAGDAGRGFAVVADAINELSHQTETAAEGISVSVDSLGNVISTFREESTGVSDDAAVVLQESHQADIALSRIAERVNTTATSATKISAEASLVGNAIDRFQPAFSRIAASVQETASGIEKSRSRVHALVDYSEAIVQGSVELGGTSQDAAFIERVRKDATTIGKMFEQAIEDGKISGQALFSSDYQPIANTNPQQLLAPFTTLTDTLLPPILEAALELDPQVVFCAAVDRNGYLPTHNRAFSRPQGSDPVWNTANCRNRRIFDDRVGLKAGRNTLSFLVQVYRRDMGGGNHVLIKDVSAPILVRGRHWGGLRLAYSV</sequence>
<name>A0A2T0RZP9_9RHOB</name>
<dbReference type="PANTHER" id="PTHR32089">
    <property type="entry name" value="METHYL-ACCEPTING CHEMOTAXIS PROTEIN MCPB"/>
    <property type="match status" value="1"/>
</dbReference>
<dbReference type="OrthoDB" id="2489132at2"/>
<organism evidence="4 5">
    <name type="scientific">Aliiruegeria haliotis</name>
    <dbReference type="NCBI Taxonomy" id="1280846"/>
    <lineage>
        <taxon>Bacteria</taxon>
        <taxon>Pseudomonadati</taxon>
        <taxon>Pseudomonadota</taxon>
        <taxon>Alphaproteobacteria</taxon>
        <taxon>Rhodobacterales</taxon>
        <taxon>Roseobacteraceae</taxon>
        <taxon>Aliiruegeria</taxon>
    </lineage>
</organism>
<dbReference type="SUPFAM" id="SSF58104">
    <property type="entry name" value="Methyl-accepting chemotaxis protein (MCP) signaling domain"/>
    <property type="match status" value="1"/>
</dbReference>
<dbReference type="GO" id="GO:0016020">
    <property type="term" value="C:membrane"/>
    <property type="evidence" value="ECO:0007669"/>
    <property type="project" value="InterPro"/>
</dbReference>
<dbReference type="PROSITE" id="PS50111">
    <property type="entry name" value="CHEMOTAXIS_TRANSDUC_2"/>
    <property type="match status" value="1"/>
</dbReference>
<comment type="caution">
    <text evidence="4">The sequence shown here is derived from an EMBL/GenBank/DDBJ whole genome shotgun (WGS) entry which is preliminary data.</text>
</comment>
<dbReference type="PANTHER" id="PTHR32089:SF112">
    <property type="entry name" value="LYSOZYME-LIKE PROTEIN-RELATED"/>
    <property type="match status" value="1"/>
</dbReference>
<dbReference type="AlphaFoldDB" id="A0A2T0RZP9"/>
<feature type="domain" description="Methyl-accepting transducer" evidence="3">
    <location>
        <begin position="27"/>
        <end position="284"/>
    </location>
</feature>
<dbReference type="RefSeq" id="WP_106203394.1">
    <property type="nucleotide sequence ID" value="NZ_PVTD01000001.1"/>
</dbReference>
<dbReference type="SMART" id="SM00283">
    <property type="entry name" value="MA"/>
    <property type="match status" value="1"/>
</dbReference>
<protein>
    <submittedName>
        <fullName evidence="4">Methyl-accepting chemotaxis protein</fullName>
    </submittedName>
</protein>
<evidence type="ECO:0000256" key="2">
    <source>
        <dbReference type="PROSITE-ProRule" id="PRU00284"/>
    </source>
</evidence>
<evidence type="ECO:0000313" key="4">
    <source>
        <dbReference type="EMBL" id="PRY26661.1"/>
    </source>
</evidence>
<evidence type="ECO:0000313" key="5">
    <source>
        <dbReference type="Proteomes" id="UP000239480"/>
    </source>
</evidence>
<accession>A0A2T0RZP9</accession>
<evidence type="ECO:0000256" key="1">
    <source>
        <dbReference type="ARBA" id="ARBA00023224"/>
    </source>
</evidence>
<dbReference type="EMBL" id="PVTD01000001">
    <property type="protein sequence ID" value="PRY26661.1"/>
    <property type="molecule type" value="Genomic_DNA"/>
</dbReference>
<dbReference type="Proteomes" id="UP000239480">
    <property type="component" value="Unassembled WGS sequence"/>
</dbReference>
<dbReference type="GO" id="GO:0007165">
    <property type="term" value="P:signal transduction"/>
    <property type="evidence" value="ECO:0007669"/>
    <property type="project" value="UniProtKB-KW"/>
</dbReference>
<dbReference type="Gene3D" id="1.10.287.950">
    <property type="entry name" value="Methyl-accepting chemotaxis protein"/>
    <property type="match status" value="1"/>
</dbReference>
<gene>
    <name evidence="4" type="ORF">CLV78_101762</name>
</gene>
<dbReference type="Pfam" id="PF00015">
    <property type="entry name" value="MCPsignal"/>
    <property type="match status" value="1"/>
</dbReference>
<keyword evidence="1 2" id="KW-0807">Transducer</keyword>
<proteinExistence type="predicted"/>
<evidence type="ECO:0000259" key="3">
    <source>
        <dbReference type="PROSITE" id="PS50111"/>
    </source>
</evidence>
<keyword evidence="5" id="KW-1185">Reference proteome</keyword>
<dbReference type="InterPro" id="IPR004089">
    <property type="entry name" value="MCPsignal_dom"/>
</dbReference>
<reference evidence="4 5" key="1">
    <citation type="submission" date="2018-03" db="EMBL/GenBank/DDBJ databases">
        <title>Genomic Encyclopedia of Archaeal and Bacterial Type Strains, Phase II (KMG-II): from individual species to whole genera.</title>
        <authorList>
            <person name="Goeker M."/>
        </authorList>
    </citation>
    <scope>NUCLEOTIDE SEQUENCE [LARGE SCALE GENOMIC DNA]</scope>
    <source>
        <strain evidence="4 5">DSM 29328</strain>
    </source>
</reference>